<reference evidence="3 4" key="1">
    <citation type="submission" date="2021-03" db="EMBL/GenBank/DDBJ databases">
        <title>Lysobacter sp. nov. isolated from soil of gangwondo yeongwol, south Korea.</title>
        <authorList>
            <person name="Kim K.R."/>
            <person name="Kim K.H."/>
            <person name="Jeon C.O."/>
        </authorList>
    </citation>
    <scope>NUCLEOTIDE SEQUENCE [LARGE SCALE GENOMIC DNA]</scope>
    <source>
        <strain evidence="3 4">R19</strain>
    </source>
</reference>
<feature type="signal peptide" evidence="2">
    <location>
        <begin position="1"/>
        <end position="21"/>
    </location>
</feature>
<keyword evidence="2" id="KW-0732">Signal</keyword>
<organism evidence="3 4">
    <name type="scientific">Agrilutibacter solisilvae</name>
    <dbReference type="NCBI Taxonomy" id="2763317"/>
    <lineage>
        <taxon>Bacteria</taxon>
        <taxon>Pseudomonadati</taxon>
        <taxon>Pseudomonadota</taxon>
        <taxon>Gammaproteobacteria</taxon>
        <taxon>Lysobacterales</taxon>
        <taxon>Lysobacteraceae</taxon>
        <taxon>Agrilutibacter</taxon>
    </lineage>
</organism>
<sequence>MRKSLLALAVLAVLPLASAQAADPATDRRIELLEAQVQALQAELRALQAASKGTPPAESVASQSAQVDSTAATAEEIDDLAATPEAADATAAVAAADGSQGASSANAFNPAITLILNGSYSHHSLDPDAYVRAGFPLVGEGGPAPDGFSLGESELALSANIDDKFYGQLTLAVESEDGQDEVAIEEAYIDTTALPAGFSLRLGRFFSNIGYLNGHHAHTDSFFDRPLAYQAFLGGQYGDDGAQLRWVAPTDLLFELGGEIMRGEPYPGGGAQRGGLGTRTLFAHLGGDAGHESAWLAGVSMLDTRAEGGEDGFNGDARVFLADATWKWAPQGNFKDGGVTVRGEYFIDDRDGVYIDPEDPAVALDWDGRRRGAYVETVYRINRLWDVGYRYDRLWADNGGPYASTFDPDRHSAELTWRNSEFSLFRLQVSHDRPNADDSDTAVTVQYQASLGAHGAHKF</sequence>
<dbReference type="AlphaFoldDB" id="A0A975ARH0"/>
<evidence type="ECO:0000313" key="4">
    <source>
        <dbReference type="Proteomes" id="UP000639274"/>
    </source>
</evidence>
<evidence type="ECO:0008006" key="5">
    <source>
        <dbReference type="Google" id="ProtNLM"/>
    </source>
</evidence>
<evidence type="ECO:0000313" key="3">
    <source>
        <dbReference type="EMBL" id="QSX76945.1"/>
    </source>
</evidence>
<keyword evidence="4" id="KW-1185">Reference proteome</keyword>
<dbReference type="Proteomes" id="UP000639274">
    <property type="component" value="Chromosome"/>
</dbReference>
<dbReference type="InterPro" id="IPR023614">
    <property type="entry name" value="Porin_dom_sf"/>
</dbReference>
<dbReference type="RefSeq" id="WP_200611007.1">
    <property type="nucleotide sequence ID" value="NZ_CP071518.1"/>
</dbReference>
<feature type="region of interest" description="Disordered" evidence="1">
    <location>
        <begin position="51"/>
        <end position="72"/>
    </location>
</feature>
<gene>
    <name evidence="3" type="ORF">I8J32_008920</name>
</gene>
<dbReference type="EMBL" id="CP071518">
    <property type="protein sequence ID" value="QSX76945.1"/>
    <property type="molecule type" value="Genomic_DNA"/>
</dbReference>
<evidence type="ECO:0000256" key="2">
    <source>
        <dbReference type="SAM" id="SignalP"/>
    </source>
</evidence>
<name>A0A975ARH0_9GAMM</name>
<evidence type="ECO:0000256" key="1">
    <source>
        <dbReference type="SAM" id="MobiDB-lite"/>
    </source>
</evidence>
<feature type="compositionally biased region" description="Polar residues" evidence="1">
    <location>
        <begin position="60"/>
        <end position="72"/>
    </location>
</feature>
<proteinExistence type="predicted"/>
<dbReference type="SUPFAM" id="SSF56935">
    <property type="entry name" value="Porins"/>
    <property type="match status" value="1"/>
</dbReference>
<dbReference type="Gene3D" id="2.40.160.10">
    <property type="entry name" value="Porin"/>
    <property type="match status" value="1"/>
</dbReference>
<dbReference type="KEGG" id="lsf:I8J32_008920"/>
<feature type="chain" id="PRO_5038053458" description="Porin" evidence="2">
    <location>
        <begin position="22"/>
        <end position="459"/>
    </location>
</feature>
<protein>
    <recommendedName>
        <fullName evidence="5">Porin</fullName>
    </recommendedName>
</protein>
<accession>A0A975ARH0</accession>